<dbReference type="PRINTS" id="PR00380">
    <property type="entry name" value="KINESINHEAVY"/>
</dbReference>
<dbReference type="GO" id="GO:0005524">
    <property type="term" value="F:ATP binding"/>
    <property type="evidence" value="ECO:0007669"/>
    <property type="project" value="UniProtKB-UniRule"/>
</dbReference>
<feature type="coiled-coil region" evidence="7">
    <location>
        <begin position="1001"/>
        <end position="1090"/>
    </location>
</feature>
<dbReference type="InterPro" id="IPR019821">
    <property type="entry name" value="Kinesin_motor_CS"/>
</dbReference>
<dbReference type="CDD" id="cd01372">
    <property type="entry name" value="KISc_KIF4"/>
    <property type="match status" value="1"/>
</dbReference>
<feature type="coiled-coil region" evidence="7">
    <location>
        <begin position="1907"/>
        <end position="2055"/>
    </location>
</feature>
<feature type="region of interest" description="Disordered" evidence="8">
    <location>
        <begin position="2174"/>
        <end position="2204"/>
    </location>
</feature>
<dbReference type="GO" id="GO:0003777">
    <property type="term" value="F:microtubule motor activity"/>
    <property type="evidence" value="ECO:0007669"/>
    <property type="project" value="InterPro"/>
</dbReference>
<dbReference type="PROSITE" id="PS50067">
    <property type="entry name" value="KINESIN_MOTOR_2"/>
    <property type="match status" value="1"/>
</dbReference>
<dbReference type="InterPro" id="IPR027640">
    <property type="entry name" value="Kinesin-like_fam"/>
</dbReference>
<comment type="subcellular location">
    <subcellularLocation>
        <location evidence="1">Cytoplasm</location>
    </subcellularLocation>
</comment>
<evidence type="ECO:0000256" key="3">
    <source>
        <dbReference type="ARBA" id="ARBA00022741"/>
    </source>
</evidence>
<feature type="domain" description="Kinesin motor" evidence="9">
    <location>
        <begin position="10"/>
        <end position="389"/>
    </location>
</feature>
<dbReference type="GO" id="GO:0007052">
    <property type="term" value="P:mitotic spindle organization"/>
    <property type="evidence" value="ECO:0007669"/>
    <property type="project" value="TreeGrafter"/>
</dbReference>
<organism evidence="10 11">
    <name type="scientific">Funneliformis mosseae</name>
    <name type="common">Endomycorrhizal fungus</name>
    <name type="synonym">Glomus mosseae</name>
    <dbReference type="NCBI Taxonomy" id="27381"/>
    <lineage>
        <taxon>Eukaryota</taxon>
        <taxon>Fungi</taxon>
        <taxon>Fungi incertae sedis</taxon>
        <taxon>Mucoromycota</taxon>
        <taxon>Glomeromycotina</taxon>
        <taxon>Glomeromycetes</taxon>
        <taxon>Glomerales</taxon>
        <taxon>Glomeraceae</taxon>
        <taxon>Funneliformis</taxon>
    </lineage>
</organism>
<feature type="region of interest" description="Disordered" evidence="8">
    <location>
        <begin position="1190"/>
        <end position="1224"/>
    </location>
</feature>
<keyword evidence="6" id="KW-0505">Motor protein</keyword>
<evidence type="ECO:0000256" key="4">
    <source>
        <dbReference type="ARBA" id="ARBA00022840"/>
    </source>
</evidence>
<dbReference type="Pfam" id="PF00225">
    <property type="entry name" value="Kinesin"/>
    <property type="match status" value="1"/>
</dbReference>
<evidence type="ECO:0000256" key="6">
    <source>
        <dbReference type="PROSITE-ProRule" id="PRU00283"/>
    </source>
</evidence>
<dbReference type="GO" id="GO:0005737">
    <property type="term" value="C:cytoplasm"/>
    <property type="evidence" value="ECO:0007669"/>
    <property type="project" value="UniProtKB-SubCell"/>
</dbReference>
<gene>
    <name evidence="10" type="ORF">FMOSSE_LOCUS4119</name>
</gene>
<feature type="compositionally biased region" description="Low complexity" evidence="8">
    <location>
        <begin position="1210"/>
        <end position="1224"/>
    </location>
</feature>
<feature type="coiled-coil region" evidence="7">
    <location>
        <begin position="702"/>
        <end position="775"/>
    </location>
</feature>
<keyword evidence="3 6" id="KW-0547">Nucleotide-binding</keyword>
<dbReference type="GO" id="GO:0008017">
    <property type="term" value="F:microtubule binding"/>
    <property type="evidence" value="ECO:0007669"/>
    <property type="project" value="InterPro"/>
</dbReference>
<protein>
    <submittedName>
        <fullName evidence="10">15446_t:CDS:1</fullName>
    </submittedName>
</protein>
<dbReference type="GO" id="GO:0051231">
    <property type="term" value="P:spindle elongation"/>
    <property type="evidence" value="ECO:0007669"/>
    <property type="project" value="TreeGrafter"/>
</dbReference>
<feature type="compositionally biased region" description="Low complexity" evidence="8">
    <location>
        <begin position="567"/>
        <end position="584"/>
    </location>
</feature>
<feature type="region of interest" description="Disordered" evidence="8">
    <location>
        <begin position="1150"/>
        <end position="1172"/>
    </location>
</feature>
<dbReference type="GO" id="GO:0007018">
    <property type="term" value="P:microtubule-based movement"/>
    <property type="evidence" value="ECO:0007669"/>
    <property type="project" value="InterPro"/>
</dbReference>
<dbReference type="PANTHER" id="PTHR47969">
    <property type="entry name" value="CHROMOSOME-ASSOCIATED KINESIN KIF4A-RELATED"/>
    <property type="match status" value="1"/>
</dbReference>
<dbReference type="Proteomes" id="UP000789375">
    <property type="component" value="Unassembled WGS sequence"/>
</dbReference>
<dbReference type="PROSITE" id="PS00411">
    <property type="entry name" value="KINESIN_MOTOR_1"/>
    <property type="match status" value="1"/>
</dbReference>
<dbReference type="GO" id="GO:0005875">
    <property type="term" value="C:microtubule associated complex"/>
    <property type="evidence" value="ECO:0007669"/>
    <property type="project" value="TreeGrafter"/>
</dbReference>
<keyword evidence="2" id="KW-0963">Cytoplasm</keyword>
<sequence length="2204" mass="249942">MASTEGGTTSVQVALRIKPLTEEDLEKLPTRFQRQILTTPSNALNQLIVEGDKRQIFHFDHVFPPETTQQEVYERAVENLVDKFLEGYNVTILAYGQTSSGKTYTMGTADNPSTPLQFKGIIPRAMSTLFNIMNNSSIYLNRKFSIKVSFIEIYNEDLIDLLGEGEGECRPQVMIREDSKGNIYWSGLQEVQVNNVNEVMAYLAQGSMNRQVGATDMNSKSSRSHAIFSVTMSQQKLVSYNGPNGYLSPPPGSRPTTPSSKLVGSRANSRLDHADDGDWVTITSKFHFVDLAGSERLKRTAASGDRAKEGISINSGLLALGNVISALGDPTKAKHTTHIPYRDSKLTRLLQDSLGGNAQTLMIACVSPAEYNLNETVNTLKYANRARNIKNVAAINQEETGWNDIGHLQNLVIKLRSDVTNLKVALANTNTNNGISNGTISPGRVTPIGGRETPSSRIKSPTAGHYSSLPTGIGGRVTPTISGIPGRSTPTSSTGRITPGITGRTTPSASSIPTGIPGRNTPTKSSVPSGIPGRNTPTSGISSGIPGRKTPTGIPGRNTPTSPSGIPGRNTPTRRPSSPLTTFSHGNHPAQNHRDVEILEEQLFQLKQSYAELSKRHAKTSAELAMHQDNYDELNNLKAGNVKNFMKGAEPVIEEYEKSISSLESKLAITAAALSHSEANLKAKDEKLITLTKNQEQTKSLNSSLQKYIKELESKLENHNIETKLATTSDEHPEKFISETVKMLEERLTEREVAFKELEEKLKQADVNQERQELLNKIDNRDKRISVLDVKLNLLEGELKKFNGKQDSTSESSTANSDLESKLTDLQSSYQKALADLNLEREKNEANINEVKELQKTLKEVKSNGTSEQYLSTIKSLEAKLRKTETELDDTKSKYENSVLRIQELQLSHDNNSEFSSTPMTPMTPATPQNEYYFKEPSNANVLSKFSIHRKAKSLSIDLKGSERRDLAHTAIVEKLQFELKLFESFHKDKQQSLDAVRHELDLLEIDYQETLQLVDELREELQRRDDKDKSISEVETTDEINQQLQKEVEQLTKKQNQLLQNIAEREIENNKKVEEIERLESNIRDLRSQMAVATPVKENEEAIILRERVAKLQAEVVSNADHVNIIKRLESELREVKEAHKLVIQEKNKLTATSTDASDETSSDKLEQNVDENVMVLQDTVRHLEAQLKMKDKGSQQTSSPKSVDSVQNNIDTSDSISSDVDQDSINTLQSQVSSLKLDIKNKDDLIDTLEQELEDKDLLQKNLKNKETELASLSKQLSDFRNKDEDMRKRIKELELHLESAESIKETNKLLENEFESVKKELIDVKEKEAHALEQLCILEGSSSKVQQELERIRNLEVAQQERIVTLEAQLSEQGTQFDSEFTNLTSALKVSKESEIMNKQTIAELESKLNKSGSVISTLQSEIEVLNSKENETLSKLRNELSDTKLEMESRNELLSELESLLISTEKERNQYHERADELSKLIEEQEEEKISDLETQLGEAKISDERYVGMINELKSTLKESNTHLMEKHELIFTKENHIKELETTIKKINDKLSDAELSKTSESEHVKSLRDKIAEIEAKLEQSPSPADFESAQQYAAKQVELVKELEKRIDEINETNLSEVSKLNENIDKLTEELRETRSAEEAQKSLVHELDSELKEKEEKMAELKETLNSTNALLEKVKVTENKQAEFIQNLESQLKDMKDARDLREKEISELSRTNESLNDQCMRLHNEIKDVHNESARQSEESLNILEELNNQLEIEKNEHLSDKENLENQVQKLQKEIGLMSNEYLSDKEALEQQVQKLQKEIDLMINGHLSDKETLEQQVQKLQKEIGLMSDEIIEIARKYEDAEELSAEYKQRISNLEIALEESKKLSSDKLKADETQNTRSIPTLETSEFGSKISQQDNLIKSLQEEIIELKQRTSDDNIIYKHEVEIRELNQEISKLEKMNEEKSKLIDNLEGLVKDDEVEMKELKQKLEKLLREKDDLLNEIEDLRVKLEEKTDQHEQLMSIQKEKEEIETSLEKEKLAKKNVEVAYANLENQFEELQGTKTPQLLELPGGKWGEYHLHFDHWQAVWRTPVKSREGEHTSTTTVSACVPLTLWRSLDPVVNHRNKNVDIDRFWNEVERESLDIDHAKEKSQLKLDQVKIARAMTKGTEEGVENIMKNVNKELDESVTDNDSKPYSLRKRPRVDYNEDRI</sequence>
<dbReference type="EMBL" id="CAJVPP010000670">
    <property type="protein sequence ID" value="CAG8502632.1"/>
    <property type="molecule type" value="Genomic_DNA"/>
</dbReference>
<keyword evidence="5 7" id="KW-0175">Coiled coil</keyword>
<feature type="coiled-coil region" evidence="7">
    <location>
        <begin position="596"/>
        <end position="673"/>
    </location>
</feature>
<feature type="coiled-coil region" evidence="7">
    <location>
        <begin position="1234"/>
        <end position="1330"/>
    </location>
</feature>
<keyword evidence="11" id="KW-1185">Reference proteome</keyword>
<accession>A0A9N9F105</accession>
<evidence type="ECO:0000313" key="10">
    <source>
        <dbReference type="EMBL" id="CAG8502632.1"/>
    </source>
</evidence>
<keyword evidence="4 6" id="KW-0067">ATP-binding</keyword>
<dbReference type="SMART" id="SM00129">
    <property type="entry name" value="KISc"/>
    <property type="match status" value="1"/>
</dbReference>
<dbReference type="InterPro" id="IPR027417">
    <property type="entry name" value="P-loop_NTPase"/>
</dbReference>
<feature type="region of interest" description="Disordered" evidence="8">
    <location>
        <begin position="451"/>
        <end position="590"/>
    </location>
</feature>
<evidence type="ECO:0000256" key="1">
    <source>
        <dbReference type="ARBA" id="ARBA00004496"/>
    </source>
</evidence>
<dbReference type="InterPro" id="IPR036961">
    <property type="entry name" value="Kinesin_motor_dom_sf"/>
</dbReference>
<comment type="similarity">
    <text evidence="6">Belongs to the TRAFAC class myosin-kinesin ATPase superfamily. Kinesin family.</text>
</comment>
<evidence type="ECO:0000256" key="2">
    <source>
        <dbReference type="ARBA" id="ARBA00022490"/>
    </source>
</evidence>
<dbReference type="PANTHER" id="PTHR47969:SF15">
    <property type="entry name" value="CHROMOSOME-ASSOCIATED KINESIN KIF4A-RELATED"/>
    <property type="match status" value="1"/>
</dbReference>
<reference evidence="10" key="1">
    <citation type="submission" date="2021-06" db="EMBL/GenBank/DDBJ databases">
        <authorList>
            <person name="Kallberg Y."/>
            <person name="Tangrot J."/>
            <person name="Rosling A."/>
        </authorList>
    </citation>
    <scope>NUCLEOTIDE SEQUENCE</scope>
    <source>
        <strain evidence="10">87-6 pot B 2015</strain>
    </source>
</reference>
<evidence type="ECO:0000256" key="7">
    <source>
        <dbReference type="SAM" id="Coils"/>
    </source>
</evidence>
<feature type="coiled-coil region" evidence="7">
    <location>
        <begin position="816"/>
        <end position="894"/>
    </location>
</feature>
<feature type="compositionally biased region" description="Polar residues" evidence="8">
    <location>
        <begin position="1196"/>
        <end position="1209"/>
    </location>
</feature>
<proteinExistence type="inferred from homology"/>
<feature type="compositionally biased region" description="Low complexity" evidence="8">
    <location>
        <begin position="491"/>
        <end position="508"/>
    </location>
</feature>
<evidence type="ECO:0000256" key="5">
    <source>
        <dbReference type="ARBA" id="ARBA00023054"/>
    </source>
</evidence>
<evidence type="ECO:0000313" key="11">
    <source>
        <dbReference type="Proteomes" id="UP000789375"/>
    </source>
</evidence>
<comment type="caution">
    <text evidence="10">The sequence shown here is derived from an EMBL/GenBank/DDBJ whole genome shotgun (WGS) entry which is preliminary data.</text>
</comment>
<feature type="coiled-coil region" evidence="7">
    <location>
        <begin position="1120"/>
        <end position="1147"/>
    </location>
</feature>
<name>A0A9N9F105_FUNMO</name>
<dbReference type="SUPFAM" id="SSF57997">
    <property type="entry name" value="Tropomyosin"/>
    <property type="match status" value="1"/>
</dbReference>
<dbReference type="Gene3D" id="3.40.850.10">
    <property type="entry name" value="Kinesin motor domain"/>
    <property type="match status" value="1"/>
</dbReference>
<evidence type="ECO:0000256" key="8">
    <source>
        <dbReference type="SAM" id="MobiDB-lite"/>
    </source>
</evidence>
<dbReference type="InterPro" id="IPR001752">
    <property type="entry name" value="Kinesin_motor_dom"/>
</dbReference>
<dbReference type="SUPFAM" id="SSF52540">
    <property type="entry name" value="P-loop containing nucleoside triphosphate hydrolases"/>
    <property type="match status" value="1"/>
</dbReference>
<feature type="binding site" evidence="6">
    <location>
        <begin position="96"/>
        <end position="103"/>
    </location>
    <ligand>
        <name>ATP</name>
        <dbReference type="ChEBI" id="CHEBI:30616"/>
    </ligand>
</feature>
<feature type="region of interest" description="Disordered" evidence="8">
    <location>
        <begin position="240"/>
        <end position="263"/>
    </location>
</feature>
<evidence type="ECO:0000259" key="9">
    <source>
        <dbReference type="PROSITE" id="PS50067"/>
    </source>
</evidence>
<feature type="coiled-coil region" evidence="7">
    <location>
        <begin position="1543"/>
        <end position="1879"/>
    </location>
</feature>
<feature type="coiled-coil region" evidence="7">
    <location>
        <begin position="1430"/>
        <end position="1507"/>
    </location>
</feature>